<protein>
    <submittedName>
        <fullName evidence="1">Uncharacterized protein</fullName>
    </submittedName>
</protein>
<accession>X1PT71</accession>
<proteinExistence type="predicted"/>
<dbReference type="AlphaFoldDB" id="X1PT71"/>
<sequence length="126" mass="14538">MTGEMVKPENAEKGEEYWKGKTGILGYHALGDPGVLIKPNYPQIFDLKDMLKSEGITCDVKPFDVYQGPYLACRGKRTDFKVWYEQESPPEFGNFTVEFRKMGQRKFLNIHGSDVSDIEKRIARKR</sequence>
<reference evidence="1" key="1">
    <citation type="journal article" date="2014" name="Front. Microbiol.">
        <title>High frequency of phylogenetically diverse reductive dehalogenase-homologous genes in deep subseafloor sedimentary metagenomes.</title>
        <authorList>
            <person name="Kawai M."/>
            <person name="Futagami T."/>
            <person name="Toyoda A."/>
            <person name="Takaki Y."/>
            <person name="Nishi S."/>
            <person name="Hori S."/>
            <person name="Arai W."/>
            <person name="Tsubouchi T."/>
            <person name="Morono Y."/>
            <person name="Uchiyama I."/>
            <person name="Ito T."/>
            <person name="Fujiyama A."/>
            <person name="Inagaki F."/>
            <person name="Takami H."/>
        </authorList>
    </citation>
    <scope>NUCLEOTIDE SEQUENCE</scope>
    <source>
        <strain evidence="1">Expedition CK06-06</strain>
    </source>
</reference>
<dbReference type="EMBL" id="BARV01032421">
    <property type="protein sequence ID" value="GAI34064.1"/>
    <property type="molecule type" value="Genomic_DNA"/>
</dbReference>
<comment type="caution">
    <text evidence="1">The sequence shown here is derived from an EMBL/GenBank/DDBJ whole genome shotgun (WGS) entry which is preliminary data.</text>
</comment>
<evidence type="ECO:0000313" key="1">
    <source>
        <dbReference type="EMBL" id="GAI34064.1"/>
    </source>
</evidence>
<name>X1PT71_9ZZZZ</name>
<organism evidence="1">
    <name type="scientific">marine sediment metagenome</name>
    <dbReference type="NCBI Taxonomy" id="412755"/>
    <lineage>
        <taxon>unclassified sequences</taxon>
        <taxon>metagenomes</taxon>
        <taxon>ecological metagenomes</taxon>
    </lineage>
</organism>
<gene>
    <name evidence="1" type="ORF">S06H3_51127</name>
</gene>